<comment type="cofactor">
    <cofactor evidence="1">
        <name>Mg(2+)</name>
        <dbReference type="ChEBI" id="CHEBI:18420"/>
    </cofactor>
</comment>
<feature type="transmembrane region" description="Helical" evidence="12">
    <location>
        <begin position="290"/>
        <end position="312"/>
    </location>
</feature>
<accession>A0A9P6IIU0</accession>
<dbReference type="FunFam" id="1.20.120.1760:FF:000012">
    <property type="entry name" value="sn-1,2-diacylglycerol cholinephosphotransferase"/>
    <property type="match status" value="1"/>
</dbReference>
<dbReference type="PROSITE" id="PS00379">
    <property type="entry name" value="CDP_ALCOHOL_P_TRANSF"/>
    <property type="match status" value="1"/>
</dbReference>
<keyword evidence="14" id="KW-1185">Reference proteome</keyword>
<keyword evidence="6 12" id="KW-1133">Transmembrane helix</keyword>
<gene>
    <name evidence="13" type="ORF">BGZ65_008650</name>
</gene>
<evidence type="ECO:0000256" key="8">
    <source>
        <dbReference type="ARBA" id="ARBA00037890"/>
    </source>
</evidence>
<keyword evidence="4 11" id="KW-0808">Transferase</keyword>
<comment type="caution">
    <text evidence="13">The sequence shown here is derived from an EMBL/GenBank/DDBJ whole genome shotgun (WGS) entry which is preliminary data.</text>
</comment>
<keyword evidence="5 12" id="KW-0812">Transmembrane</keyword>
<dbReference type="PIRSF" id="PIRSF015665">
    <property type="entry name" value="CHOPT"/>
    <property type="match status" value="1"/>
</dbReference>
<feature type="transmembrane region" description="Helical" evidence="12">
    <location>
        <begin position="352"/>
        <end position="373"/>
    </location>
</feature>
<evidence type="ECO:0000256" key="2">
    <source>
        <dbReference type="ARBA" id="ARBA00004127"/>
    </source>
</evidence>
<evidence type="ECO:0000256" key="11">
    <source>
        <dbReference type="RuleBase" id="RU003750"/>
    </source>
</evidence>
<feature type="transmembrane region" description="Helical" evidence="12">
    <location>
        <begin position="182"/>
        <end position="201"/>
    </location>
</feature>
<dbReference type="AlphaFoldDB" id="A0A9P6IIU0"/>
<evidence type="ECO:0000256" key="9">
    <source>
        <dbReference type="ARBA" id="ARBA00038987"/>
    </source>
</evidence>
<protein>
    <recommendedName>
        <fullName evidence="9">diacylglycerol cholinephosphotransferase</fullName>
        <ecNumber evidence="9">2.7.8.2</ecNumber>
    </recommendedName>
</protein>
<evidence type="ECO:0000256" key="5">
    <source>
        <dbReference type="ARBA" id="ARBA00022692"/>
    </source>
</evidence>
<reference evidence="13" key="1">
    <citation type="journal article" date="2020" name="Fungal Divers.">
        <title>Resolving the Mortierellaceae phylogeny through synthesis of multi-gene phylogenetics and phylogenomics.</title>
        <authorList>
            <person name="Vandepol N."/>
            <person name="Liber J."/>
            <person name="Desiro A."/>
            <person name="Na H."/>
            <person name="Kennedy M."/>
            <person name="Barry K."/>
            <person name="Grigoriev I.V."/>
            <person name="Miller A.N."/>
            <person name="O'Donnell K."/>
            <person name="Stajich J.E."/>
            <person name="Bonito G."/>
        </authorList>
    </citation>
    <scope>NUCLEOTIDE SEQUENCE</scope>
    <source>
        <strain evidence="13">MES-2147</strain>
    </source>
</reference>
<comment type="similarity">
    <text evidence="3 11">Belongs to the CDP-alcohol phosphatidyltransferase class-I family.</text>
</comment>
<keyword evidence="7 12" id="KW-0472">Membrane</keyword>
<organism evidence="13 14">
    <name type="scientific">Modicella reniformis</name>
    <dbReference type="NCBI Taxonomy" id="1440133"/>
    <lineage>
        <taxon>Eukaryota</taxon>
        <taxon>Fungi</taxon>
        <taxon>Fungi incertae sedis</taxon>
        <taxon>Mucoromycota</taxon>
        <taxon>Mortierellomycotina</taxon>
        <taxon>Mortierellomycetes</taxon>
        <taxon>Mortierellales</taxon>
        <taxon>Mortierellaceae</taxon>
        <taxon>Modicella</taxon>
    </lineage>
</organism>
<dbReference type="InterPro" id="IPR043130">
    <property type="entry name" value="CDP-OH_PTrfase_TM_dom"/>
</dbReference>
<dbReference type="Pfam" id="PF01066">
    <property type="entry name" value="CDP-OH_P_transf"/>
    <property type="match status" value="1"/>
</dbReference>
<feature type="transmembrane region" description="Helical" evidence="12">
    <location>
        <begin position="257"/>
        <end position="278"/>
    </location>
</feature>
<evidence type="ECO:0000256" key="7">
    <source>
        <dbReference type="ARBA" id="ARBA00023136"/>
    </source>
</evidence>
<dbReference type="InterPro" id="IPR014472">
    <property type="entry name" value="CHOPT"/>
</dbReference>
<evidence type="ECO:0000256" key="12">
    <source>
        <dbReference type="SAM" id="Phobius"/>
    </source>
</evidence>
<evidence type="ECO:0000256" key="1">
    <source>
        <dbReference type="ARBA" id="ARBA00001946"/>
    </source>
</evidence>
<feature type="transmembrane region" description="Helical" evidence="12">
    <location>
        <begin position="82"/>
        <end position="100"/>
    </location>
</feature>
<comment type="pathway">
    <text evidence="8">Phospholipid metabolism; phosphatidylcholine biosynthesis; phosphatidylcholine from phosphocholine: step 2/2.</text>
</comment>
<evidence type="ECO:0000256" key="10">
    <source>
        <dbReference type="ARBA" id="ARBA00051857"/>
    </source>
</evidence>
<evidence type="ECO:0000313" key="13">
    <source>
        <dbReference type="EMBL" id="KAF9923836.1"/>
    </source>
</evidence>
<dbReference type="InterPro" id="IPR048254">
    <property type="entry name" value="CDP_ALCOHOL_P_TRANSF_CS"/>
</dbReference>
<dbReference type="Proteomes" id="UP000749646">
    <property type="component" value="Unassembled WGS sequence"/>
</dbReference>
<feature type="transmembrane region" description="Helical" evidence="12">
    <location>
        <begin position="319"/>
        <end position="340"/>
    </location>
</feature>
<evidence type="ECO:0000313" key="14">
    <source>
        <dbReference type="Proteomes" id="UP000749646"/>
    </source>
</evidence>
<dbReference type="PANTHER" id="PTHR10414:SF37">
    <property type="entry name" value="BB IN A BOXCAR, ISOFORM C"/>
    <property type="match status" value="1"/>
</dbReference>
<comment type="catalytic activity">
    <reaction evidence="10">
        <text>CDP-N,N-dimethylethanolamine + a 1,2-diacyl-sn-glycerol = a 1,2-diacyl-sn-glycero-3-phospho-N,N-dimethylethanolamine + CMP + H(+)</text>
        <dbReference type="Rhea" id="RHEA:33775"/>
        <dbReference type="ChEBI" id="CHEBI:15378"/>
        <dbReference type="ChEBI" id="CHEBI:17815"/>
        <dbReference type="ChEBI" id="CHEBI:60377"/>
        <dbReference type="ChEBI" id="CHEBI:64572"/>
        <dbReference type="ChEBI" id="CHEBI:65117"/>
    </reaction>
    <physiologicalReaction direction="left-to-right" evidence="10">
        <dbReference type="Rhea" id="RHEA:33776"/>
    </physiologicalReaction>
</comment>
<dbReference type="EMBL" id="JAAAHW010010658">
    <property type="protein sequence ID" value="KAF9923836.1"/>
    <property type="molecule type" value="Genomic_DNA"/>
</dbReference>
<dbReference type="InterPro" id="IPR000462">
    <property type="entry name" value="CDP-OH_P_trans"/>
</dbReference>
<sequence length="394" mass="43794">MNSNRYIPAEYRQNLSKYKYSGIDESLLSKYVLGPYWTKLVTFFPITMAPNLITGLGFLCVVFNLLTMFYFAPDITGVCPSWAYFSFAVGLFVYQSMDAIDGKQARRTGTSGPLGELFDHGCDALNTTLEVILAANALQLKQSWWSILSHFVTLGNFYLSTWEEYHTGTLYLSAFSGPVEGIIIIVLLYVITAIVGPQFWLQTIRSALGLSSEVLPFIPDIQINHFLIASGTLGLGGNILTAFKHVVKARKDKNQPVAPALAGLAPFVGISLVAYFWLNASPYIVTQHLVPWILYVGLSFGYTVGLMITAHVTHQPFPLFNISFLPLIVGALNANLPVIGIERIFGPHLENIYLWSCLAFSAAAYAHFAINVVNDICDYFDIWCFTIKHPKKTE</sequence>
<dbReference type="GO" id="GO:0012505">
    <property type="term" value="C:endomembrane system"/>
    <property type="evidence" value="ECO:0007669"/>
    <property type="project" value="UniProtKB-SubCell"/>
</dbReference>
<dbReference type="GO" id="GO:0016020">
    <property type="term" value="C:membrane"/>
    <property type="evidence" value="ECO:0007669"/>
    <property type="project" value="InterPro"/>
</dbReference>
<evidence type="ECO:0000256" key="4">
    <source>
        <dbReference type="ARBA" id="ARBA00022679"/>
    </source>
</evidence>
<dbReference type="OrthoDB" id="196717at2759"/>
<feature type="transmembrane region" description="Helical" evidence="12">
    <location>
        <begin position="49"/>
        <end position="70"/>
    </location>
</feature>
<evidence type="ECO:0000256" key="6">
    <source>
        <dbReference type="ARBA" id="ARBA00022989"/>
    </source>
</evidence>
<dbReference type="PANTHER" id="PTHR10414">
    <property type="entry name" value="ETHANOLAMINEPHOSPHOTRANSFERASE"/>
    <property type="match status" value="1"/>
</dbReference>
<name>A0A9P6IIU0_9FUNG</name>
<dbReference type="GO" id="GO:0004142">
    <property type="term" value="F:diacylglycerol cholinephosphotransferase activity"/>
    <property type="evidence" value="ECO:0007669"/>
    <property type="project" value="UniProtKB-EC"/>
</dbReference>
<evidence type="ECO:0000256" key="3">
    <source>
        <dbReference type="ARBA" id="ARBA00010441"/>
    </source>
</evidence>
<dbReference type="EC" id="2.7.8.2" evidence="9"/>
<dbReference type="Gene3D" id="1.20.120.1760">
    <property type="match status" value="1"/>
</dbReference>
<comment type="subcellular location">
    <subcellularLocation>
        <location evidence="2">Endomembrane system</location>
        <topology evidence="2">Multi-pass membrane protein</topology>
    </subcellularLocation>
</comment>
<proteinExistence type="inferred from homology"/>